<dbReference type="Pfam" id="PF01607">
    <property type="entry name" value="CBM_14"/>
    <property type="match status" value="1"/>
</dbReference>
<dbReference type="Proteomes" id="UP001159363">
    <property type="component" value="Chromosome 12"/>
</dbReference>
<keyword evidence="5" id="KW-0325">Glycoprotein</keyword>
<evidence type="ECO:0000313" key="7">
    <source>
        <dbReference type="EMBL" id="KAJ8870650.1"/>
    </source>
</evidence>
<dbReference type="InterPro" id="IPR036508">
    <property type="entry name" value="Chitin-bd_dom_sf"/>
</dbReference>
<protein>
    <recommendedName>
        <fullName evidence="6">Chitin-binding type-2 domain-containing protein</fullName>
    </recommendedName>
</protein>
<dbReference type="PANTHER" id="PTHR23301:SF0">
    <property type="entry name" value="CHITIN-BINDING TYPE-2 DOMAIN-CONTAINING PROTEIN-RELATED"/>
    <property type="match status" value="1"/>
</dbReference>
<reference evidence="7 8" key="1">
    <citation type="submission" date="2023-02" db="EMBL/GenBank/DDBJ databases">
        <title>LHISI_Scaffold_Assembly.</title>
        <authorList>
            <person name="Stuart O.P."/>
            <person name="Cleave R."/>
            <person name="Magrath M.J.L."/>
            <person name="Mikheyev A.S."/>
        </authorList>
    </citation>
    <scope>NUCLEOTIDE SEQUENCE [LARGE SCALE GENOMIC DNA]</scope>
    <source>
        <strain evidence="7">Daus_M_001</strain>
        <tissue evidence="7">Leg muscle</tissue>
    </source>
</reference>
<keyword evidence="1" id="KW-0147">Chitin-binding</keyword>
<proteinExistence type="predicted"/>
<evidence type="ECO:0000256" key="3">
    <source>
        <dbReference type="ARBA" id="ARBA00022737"/>
    </source>
</evidence>
<accession>A0ABQ9GE23</accession>
<evidence type="ECO:0000256" key="2">
    <source>
        <dbReference type="ARBA" id="ARBA00022729"/>
    </source>
</evidence>
<name>A0ABQ9GE23_9NEOP</name>
<dbReference type="Gene3D" id="2.170.140.10">
    <property type="entry name" value="Chitin binding domain"/>
    <property type="match status" value="1"/>
</dbReference>
<evidence type="ECO:0000259" key="6">
    <source>
        <dbReference type="PROSITE" id="PS50940"/>
    </source>
</evidence>
<evidence type="ECO:0000313" key="8">
    <source>
        <dbReference type="Proteomes" id="UP001159363"/>
    </source>
</evidence>
<evidence type="ECO:0000256" key="4">
    <source>
        <dbReference type="ARBA" id="ARBA00023157"/>
    </source>
</evidence>
<dbReference type="SMART" id="SM00494">
    <property type="entry name" value="ChtBD2"/>
    <property type="match status" value="1"/>
</dbReference>
<dbReference type="SUPFAM" id="SSF57625">
    <property type="entry name" value="Invertebrate chitin-binding proteins"/>
    <property type="match status" value="1"/>
</dbReference>
<organism evidence="7 8">
    <name type="scientific">Dryococelus australis</name>
    <dbReference type="NCBI Taxonomy" id="614101"/>
    <lineage>
        <taxon>Eukaryota</taxon>
        <taxon>Metazoa</taxon>
        <taxon>Ecdysozoa</taxon>
        <taxon>Arthropoda</taxon>
        <taxon>Hexapoda</taxon>
        <taxon>Insecta</taxon>
        <taxon>Pterygota</taxon>
        <taxon>Neoptera</taxon>
        <taxon>Polyneoptera</taxon>
        <taxon>Phasmatodea</taxon>
        <taxon>Verophasmatodea</taxon>
        <taxon>Anareolatae</taxon>
        <taxon>Phasmatidae</taxon>
        <taxon>Eurycanthinae</taxon>
        <taxon>Dryococelus</taxon>
    </lineage>
</organism>
<keyword evidence="2" id="KW-0732">Signal</keyword>
<dbReference type="InterPro" id="IPR051940">
    <property type="entry name" value="Chitin_bind-dev_reg"/>
</dbReference>
<dbReference type="PROSITE" id="PS50940">
    <property type="entry name" value="CHIT_BIND_II"/>
    <property type="match status" value="1"/>
</dbReference>
<sequence length="108" mass="12792">MLVACALAEDMTMTDEQIDQLSEEQANAITDEQWISIFLPRCRPNPSWKWTSQYFADPRNCNRFFQCVWFKPVRMSCPAGLHFNRRLNVCDYPARAGCRWWRPPRSSE</sequence>
<evidence type="ECO:0000256" key="5">
    <source>
        <dbReference type="ARBA" id="ARBA00023180"/>
    </source>
</evidence>
<feature type="domain" description="Chitin-binding type-2" evidence="6">
    <location>
        <begin position="39"/>
        <end position="100"/>
    </location>
</feature>
<dbReference type="InterPro" id="IPR002557">
    <property type="entry name" value="Chitin-bd_dom"/>
</dbReference>
<evidence type="ECO:0000256" key="1">
    <source>
        <dbReference type="ARBA" id="ARBA00022669"/>
    </source>
</evidence>
<keyword evidence="3" id="KW-0677">Repeat</keyword>
<dbReference type="PANTHER" id="PTHR23301">
    <property type="entry name" value="CHITIN BINDING PERITROPHIN-A"/>
    <property type="match status" value="1"/>
</dbReference>
<keyword evidence="4" id="KW-1015">Disulfide bond</keyword>
<dbReference type="EMBL" id="JARBHB010000013">
    <property type="protein sequence ID" value="KAJ8870650.1"/>
    <property type="molecule type" value="Genomic_DNA"/>
</dbReference>
<comment type="caution">
    <text evidence="7">The sequence shown here is derived from an EMBL/GenBank/DDBJ whole genome shotgun (WGS) entry which is preliminary data.</text>
</comment>
<gene>
    <name evidence="7" type="ORF">PR048_029673</name>
</gene>
<keyword evidence="8" id="KW-1185">Reference proteome</keyword>